<evidence type="ECO:0000256" key="2">
    <source>
        <dbReference type="ARBA" id="ARBA00022723"/>
    </source>
</evidence>
<dbReference type="Pfam" id="PF25160">
    <property type="entry name" value="LdpA_Fe-S-bd"/>
    <property type="match status" value="1"/>
</dbReference>
<evidence type="ECO:0000259" key="5">
    <source>
        <dbReference type="PROSITE" id="PS51379"/>
    </source>
</evidence>
<keyword evidence="2" id="KW-0479">Metal-binding</keyword>
<evidence type="ECO:0000313" key="6">
    <source>
        <dbReference type="EMBL" id="KAJ3702125.1"/>
    </source>
</evidence>
<dbReference type="PANTHER" id="PTHR24960">
    <property type="entry name" value="PHOTOSYSTEM I IRON-SULFUR CENTER-RELATED"/>
    <property type="match status" value="1"/>
</dbReference>
<keyword evidence="1" id="KW-0004">4Fe-4S</keyword>
<reference evidence="6 7" key="1">
    <citation type="journal article" date="2022" name="Cell">
        <title>Repeat-based holocentromeres influence genome architecture and karyotype evolution.</title>
        <authorList>
            <person name="Hofstatter P.G."/>
            <person name="Thangavel G."/>
            <person name="Lux T."/>
            <person name="Neumann P."/>
            <person name="Vondrak T."/>
            <person name="Novak P."/>
            <person name="Zhang M."/>
            <person name="Costa L."/>
            <person name="Castellani M."/>
            <person name="Scott A."/>
            <person name="Toegelov H."/>
            <person name="Fuchs J."/>
            <person name="Mata-Sucre Y."/>
            <person name="Dias Y."/>
            <person name="Vanzela A.L.L."/>
            <person name="Huettel B."/>
            <person name="Almeida C.C.S."/>
            <person name="Simkova H."/>
            <person name="Souza G."/>
            <person name="Pedrosa-Harand A."/>
            <person name="Macas J."/>
            <person name="Mayer K.F.X."/>
            <person name="Houben A."/>
            <person name="Marques A."/>
        </authorList>
    </citation>
    <scope>NUCLEOTIDE SEQUENCE [LARGE SCALE GENOMIC DNA]</scope>
    <source>
        <strain evidence="6">RhyTen1mFocal</strain>
    </source>
</reference>
<dbReference type="Proteomes" id="UP001210211">
    <property type="component" value="Unassembled WGS sequence"/>
</dbReference>
<sequence>MAALHSLPSSNKALLLSTVKTLARSTNARSTKSLHAPIESLRRGDWVKLICGASFEDVADVRNLSLVYTLAGVDCIDCAADASVVNAVNEGIDAALSISSINRPWVMISVNDDRQDLHFRKAEFDPEECPTDCPRPCEAICPADAICFKLRPETEINGTGTTTSYSKLEGGVITERCYGCGRCFTVCPFDKIRAMTYVRDPITTCNLLERDDVDALEIHTNGRGTDLFNELWVSLGDSISHTKLIAVSLPYVGEATVAVMNKIFSTMQSCPPLYNLWQLDGRPMSGDIGRGATKQTISYAIHLASTQNRPHGFYQLAGGTNSHTIDCLMKESLFRTKAGIGKDAVIGGIAYGGYARKIVGKVLRKVPTENSYARIEDHPEYLLEALEAALALLGPVKSLQSDST</sequence>
<comment type="caution">
    <text evidence="6">The sequence shown here is derived from an EMBL/GenBank/DDBJ whole genome shotgun (WGS) entry which is preliminary data.</text>
</comment>
<protein>
    <recommendedName>
        <fullName evidence="5">4Fe-4S ferredoxin-type domain-containing protein</fullName>
    </recommendedName>
</protein>
<dbReference type="InterPro" id="IPR050157">
    <property type="entry name" value="PSI_iron-sulfur_center"/>
</dbReference>
<gene>
    <name evidence="6" type="ORF">LUZ61_005830</name>
</gene>
<dbReference type="GO" id="GO:0046872">
    <property type="term" value="F:metal ion binding"/>
    <property type="evidence" value="ECO:0007669"/>
    <property type="project" value="UniProtKB-KW"/>
</dbReference>
<keyword evidence="3" id="KW-0408">Iron</keyword>
<evidence type="ECO:0000256" key="1">
    <source>
        <dbReference type="ARBA" id="ARBA00022485"/>
    </source>
</evidence>
<dbReference type="InterPro" id="IPR021039">
    <property type="entry name" value="Fe-S-bd_prot_LdpA_C"/>
</dbReference>
<dbReference type="SUPFAM" id="SSF54862">
    <property type="entry name" value="4Fe-4S ferredoxins"/>
    <property type="match status" value="1"/>
</dbReference>
<feature type="domain" description="4Fe-4S ferredoxin-type" evidence="5">
    <location>
        <begin position="168"/>
        <end position="197"/>
    </location>
</feature>
<dbReference type="GO" id="GO:0051539">
    <property type="term" value="F:4 iron, 4 sulfur cluster binding"/>
    <property type="evidence" value="ECO:0007669"/>
    <property type="project" value="UniProtKB-KW"/>
</dbReference>
<proteinExistence type="predicted"/>
<evidence type="ECO:0000313" key="7">
    <source>
        <dbReference type="Proteomes" id="UP001210211"/>
    </source>
</evidence>
<dbReference type="InterPro" id="IPR057431">
    <property type="entry name" value="LdpA_Fe-S-bd"/>
</dbReference>
<dbReference type="InterPro" id="IPR017900">
    <property type="entry name" value="4Fe4S_Fe_S_CS"/>
</dbReference>
<feature type="domain" description="4Fe-4S ferredoxin-type" evidence="5">
    <location>
        <begin position="120"/>
        <end position="151"/>
    </location>
</feature>
<evidence type="ECO:0000256" key="3">
    <source>
        <dbReference type="ARBA" id="ARBA00023004"/>
    </source>
</evidence>
<dbReference type="PANTHER" id="PTHR24960:SF79">
    <property type="entry name" value="PHOTOSYSTEM I IRON-SULFUR CENTER"/>
    <property type="match status" value="1"/>
</dbReference>
<dbReference type="PROSITE" id="PS00198">
    <property type="entry name" value="4FE4S_FER_1"/>
    <property type="match status" value="1"/>
</dbReference>
<organism evidence="6 7">
    <name type="scientific">Rhynchospora tenuis</name>
    <dbReference type="NCBI Taxonomy" id="198213"/>
    <lineage>
        <taxon>Eukaryota</taxon>
        <taxon>Viridiplantae</taxon>
        <taxon>Streptophyta</taxon>
        <taxon>Embryophyta</taxon>
        <taxon>Tracheophyta</taxon>
        <taxon>Spermatophyta</taxon>
        <taxon>Magnoliopsida</taxon>
        <taxon>Liliopsida</taxon>
        <taxon>Poales</taxon>
        <taxon>Cyperaceae</taxon>
        <taxon>Cyperoideae</taxon>
        <taxon>Rhynchosporeae</taxon>
        <taxon>Rhynchospora</taxon>
    </lineage>
</organism>
<keyword evidence="7" id="KW-1185">Reference proteome</keyword>
<dbReference type="InterPro" id="IPR017896">
    <property type="entry name" value="4Fe4S_Fe-S-bd"/>
</dbReference>
<dbReference type="PROSITE" id="PS51379">
    <property type="entry name" value="4FE4S_FER_2"/>
    <property type="match status" value="2"/>
</dbReference>
<name>A0AAD5ZQE8_9POAL</name>
<dbReference type="AlphaFoldDB" id="A0AAD5ZQE8"/>
<dbReference type="Pfam" id="PF12617">
    <property type="entry name" value="LdpA_C"/>
    <property type="match status" value="1"/>
</dbReference>
<dbReference type="EMBL" id="JAMRDG010000001">
    <property type="protein sequence ID" value="KAJ3702125.1"/>
    <property type="molecule type" value="Genomic_DNA"/>
</dbReference>
<evidence type="ECO:0000256" key="4">
    <source>
        <dbReference type="ARBA" id="ARBA00023014"/>
    </source>
</evidence>
<dbReference type="Gene3D" id="3.30.70.20">
    <property type="match status" value="1"/>
</dbReference>
<keyword evidence="4" id="KW-0411">Iron-sulfur</keyword>
<accession>A0AAD5ZQE8</accession>